<evidence type="ECO:0000256" key="1">
    <source>
        <dbReference type="ARBA" id="ARBA00009176"/>
    </source>
</evidence>
<reference evidence="4" key="1">
    <citation type="submission" date="2022-11" db="UniProtKB">
        <authorList>
            <consortium name="WormBaseParasite"/>
        </authorList>
    </citation>
    <scope>IDENTIFICATION</scope>
</reference>
<dbReference type="GO" id="GO:0016799">
    <property type="term" value="F:hydrolase activity, hydrolyzing N-glycosyl compounds"/>
    <property type="evidence" value="ECO:0007669"/>
    <property type="project" value="InterPro"/>
</dbReference>
<dbReference type="InterPro" id="IPR052775">
    <property type="entry name" value="IUN_hydrolase"/>
</dbReference>
<dbReference type="PANTHER" id="PTHR46190">
    <property type="entry name" value="SI:CH211-201H21.5-RELATED"/>
    <property type="match status" value="1"/>
</dbReference>
<dbReference type="PANTHER" id="PTHR46190:SF1">
    <property type="entry name" value="SI:CH211-201H21.5"/>
    <property type="match status" value="1"/>
</dbReference>
<evidence type="ECO:0000313" key="3">
    <source>
        <dbReference type="Proteomes" id="UP000887574"/>
    </source>
</evidence>
<dbReference type="AlphaFoldDB" id="A0A915CRD8"/>
<name>A0A915CRD8_9BILA</name>
<dbReference type="Pfam" id="PF01156">
    <property type="entry name" value="IU_nuc_hydro"/>
    <property type="match status" value="1"/>
</dbReference>
<sequence>MKKKLIIDTDAVSDDVRAISLALQHPDVEVLALTCVNGCITVQQAVANLARTLRANTETIGCPHCFERNAVPIVLCPWETFLFTSEKSEVDFHAHLKIDAPLAKFFKTATSLGVEELKKNNRQFSYCDEVAVGVAIEPEKIF</sequence>
<comment type="similarity">
    <text evidence="1">Belongs to the IUNH family.</text>
</comment>
<keyword evidence="3" id="KW-1185">Reference proteome</keyword>
<evidence type="ECO:0000259" key="2">
    <source>
        <dbReference type="Pfam" id="PF01156"/>
    </source>
</evidence>
<feature type="domain" description="Inosine/uridine-preferring nucleoside hydrolase" evidence="2">
    <location>
        <begin position="5"/>
        <end position="57"/>
    </location>
</feature>
<dbReference type="SUPFAM" id="SSF53590">
    <property type="entry name" value="Nucleoside hydrolase"/>
    <property type="match status" value="1"/>
</dbReference>
<proteinExistence type="inferred from homology"/>
<dbReference type="InterPro" id="IPR001910">
    <property type="entry name" value="Inosine/uridine_hydrolase_dom"/>
</dbReference>
<accession>A0A915CRD8</accession>
<dbReference type="WBParaSite" id="jg11680">
    <property type="protein sequence ID" value="jg11680"/>
    <property type="gene ID" value="jg11680"/>
</dbReference>
<dbReference type="Gene3D" id="3.90.245.10">
    <property type="entry name" value="Ribonucleoside hydrolase-like"/>
    <property type="match status" value="1"/>
</dbReference>
<evidence type="ECO:0000313" key="4">
    <source>
        <dbReference type="WBParaSite" id="jg11680"/>
    </source>
</evidence>
<organism evidence="3 4">
    <name type="scientific">Ditylenchus dipsaci</name>
    <dbReference type="NCBI Taxonomy" id="166011"/>
    <lineage>
        <taxon>Eukaryota</taxon>
        <taxon>Metazoa</taxon>
        <taxon>Ecdysozoa</taxon>
        <taxon>Nematoda</taxon>
        <taxon>Chromadorea</taxon>
        <taxon>Rhabditida</taxon>
        <taxon>Tylenchina</taxon>
        <taxon>Tylenchomorpha</taxon>
        <taxon>Sphaerularioidea</taxon>
        <taxon>Anguinidae</taxon>
        <taxon>Anguininae</taxon>
        <taxon>Ditylenchus</taxon>
    </lineage>
</organism>
<dbReference type="Proteomes" id="UP000887574">
    <property type="component" value="Unplaced"/>
</dbReference>
<protein>
    <submittedName>
        <fullName evidence="4">Inosine/uridine-preferring nucleoside hydrolase domain-containing protein</fullName>
    </submittedName>
</protein>
<dbReference type="InterPro" id="IPR036452">
    <property type="entry name" value="Ribo_hydro-like"/>
</dbReference>